<dbReference type="EMBL" id="UINC01156517">
    <property type="protein sequence ID" value="SVD52982.1"/>
    <property type="molecule type" value="Genomic_DNA"/>
</dbReference>
<accession>A0A382W2E1</accession>
<dbReference type="CDD" id="cd00364">
    <property type="entry name" value="Ribosomal_uS17"/>
    <property type="match status" value="1"/>
</dbReference>
<keyword evidence="4" id="KW-0689">Ribosomal protein</keyword>
<dbReference type="HAMAP" id="MF_01345_B">
    <property type="entry name" value="Ribosomal_uS17_B"/>
    <property type="match status" value="1"/>
</dbReference>
<evidence type="ECO:0000256" key="1">
    <source>
        <dbReference type="ARBA" id="ARBA00010254"/>
    </source>
</evidence>
<dbReference type="GO" id="GO:0006412">
    <property type="term" value="P:translation"/>
    <property type="evidence" value="ECO:0007669"/>
    <property type="project" value="InterPro"/>
</dbReference>
<proteinExistence type="inferred from homology"/>
<dbReference type="NCBIfam" id="TIGR03635">
    <property type="entry name" value="uS17_bact"/>
    <property type="match status" value="1"/>
</dbReference>
<dbReference type="PANTHER" id="PTHR10744">
    <property type="entry name" value="40S RIBOSOMAL PROTEIN S11 FAMILY MEMBER"/>
    <property type="match status" value="1"/>
</dbReference>
<dbReference type="AlphaFoldDB" id="A0A382W2E1"/>
<dbReference type="PRINTS" id="PR00973">
    <property type="entry name" value="RIBOSOMALS17"/>
</dbReference>
<comment type="similarity">
    <text evidence="1">Belongs to the universal ribosomal protein uS17 family.</text>
</comment>
<evidence type="ECO:0008006" key="8">
    <source>
        <dbReference type="Google" id="ProtNLM"/>
    </source>
</evidence>
<dbReference type="InterPro" id="IPR000266">
    <property type="entry name" value="Ribosomal_uS17"/>
</dbReference>
<dbReference type="InterPro" id="IPR019979">
    <property type="entry name" value="Ribosomal_uS17_CS"/>
</dbReference>
<keyword evidence="3" id="KW-0694">RNA-binding</keyword>
<dbReference type="Gene3D" id="2.40.50.140">
    <property type="entry name" value="Nucleic acid-binding proteins"/>
    <property type="match status" value="1"/>
</dbReference>
<dbReference type="PANTHER" id="PTHR10744:SF1">
    <property type="entry name" value="SMALL RIBOSOMAL SUBUNIT PROTEIN US17M"/>
    <property type="match status" value="1"/>
</dbReference>
<dbReference type="GO" id="GO:0003735">
    <property type="term" value="F:structural constituent of ribosome"/>
    <property type="evidence" value="ECO:0007669"/>
    <property type="project" value="InterPro"/>
</dbReference>
<dbReference type="GO" id="GO:0022627">
    <property type="term" value="C:cytosolic small ribosomal subunit"/>
    <property type="evidence" value="ECO:0007669"/>
    <property type="project" value="TreeGrafter"/>
</dbReference>
<protein>
    <recommendedName>
        <fullName evidence="8">30S ribosomal protein S17</fullName>
    </recommendedName>
</protein>
<reference evidence="7" key="1">
    <citation type="submission" date="2018-05" db="EMBL/GenBank/DDBJ databases">
        <authorList>
            <person name="Lanie J.A."/>
            <person name="Ng W.-L."/>
            <person name="Kazmierczak K.M."/>
            <person name="Andrzejewski T.M."/>
            <person name="Davidsen T.M."/>
            <person name="Wayne K.J."/>
            <person name="Tettelin H."/>
            <person name="Glass J.I."/>
            <person name="Rusch D."/>
            <person name="Podicherti R."/>
            <person name="Tsui H.-C.T."/>
            <person name="Winkler M.E."/>
        </authorList>
    </citation>
    <scope>NUCLEOTIDE SEQUENCE</scope>
</reference>
<dbReference type="NCBIfam" id="NF004123">
    <property type="entry name" value="PRK05610.1"/>
    <property type="match status" value="1"/>
</dbReference>
<gene>
    <name evidence="7" type="ORF">METZ01_LOCUS405836</name>
</gene>
<evidence type="ECO:0000256" key="2">
    <source>
        <dbReference type="ARBA" id="ARBA00022730"/>
    </source>
</evidence>
<dbReference type="PROSITE" id="PS00056">
    <property type="entry name" value="RIBOSOMAL_S17"/>
    <property type="match status" value="1"/>
</dbReference>
<keyword evidence="2" id="KW-0699">rRNA-binding</keyword>
<dbReference type="InterPro" id="IPR012340">
    <property type="entry name" value="NA-bd_OB-fold"/>
</dbReference>
<feature type="region of interest" description="Disordered" evidence="6">
    <location>
        <begin position="1"/>
        <end position="20"/>
    </location>
</feature>
<feature type="compositionally biased region" description="Basic and acidic residues" evidence="6">
    <location>
        <begin position="7"/>
        <end position="20"/>
    </location>
</feature>
<evidence type="ECO:0000313" key="7">
    <source>
        <dbReference type="EMBL" id="SVD52982.1"/>
    </source>
</evidence>
<dbReference type="InterPro" id="IPR019984">
    <property type="entry name" value="Ribosomal_uS17_bact/chlr"/>
</dbReference>
<evidence type="ECO:0000256" key="3">
    <source>
        <dbReference type="ARBA" id="ARBA00022884"/>
    </source>
</evidence>
<evidence type="ECO:0000256" key="4">
    <source>
        <dbReference type="ARBA" id="ARBA00022980"/>
    </source>
</evidence>
<dbReference type="GO" id="GO:0019843">
    <property type="term" value="F:rRNA binding"/>
    <property type="evidence" value="ECO:0007669"/>
    <property type="project" value="UniProtKB-KW"/>
</dbReference>
<dbReference type="SUPFAM" id="SSF50249">
    <property type="entry name" value="Nucleic acid-binding proteins"/>
    <property type="match status" value="1"/>
</dbReference>
<organism evidence="7">
    <name type="scientific">marine metagenome</name>
    <dbReference type="NCBI Taxonomy" id="408172"/>
    <lineage>
        <taxon>unclassified sequences</taxon>
        <taxon>metagenomes</taxon>
        <taxon>ecological metagenomes</taxon>
    </lineage>
</organism>
<name>A0A382W2E1_9ZZZZ</name>
<keyword evidence="5" id="KW-0687">Ribonucleoprotein</keyword>
<evidence type="ECO:0000256" key="6">
    <source>
        <dbReference type="SAM" id="MobiDB-lite"/>
    </source>
</evidence>
<sequence length="92" mass="10810">MMSEAIEQQKNRKEREGEVVSDKMDKTIVVRVDRRFRHPLYKKVMTRSKKLYAHDAQGTAKTGDVVKIRETRPLSKLKRWELVEVVRQAATV</sequence>
<evidence type="ECO:0000256" key="5">
    <source>
        <dbReference type="ARBA" id="ARBA00023274"/>
    </source>
</evidence>
<dbReference type="Pfam" id="PF00366">
    <property type="entry name" value="Ribosomal_S17"/>
    <property type="match status" value="1"/>
</dbReference>